<evidence type="ECO:0000313" key="2">
    <source>
        <dbReference type="EMBL" id="MCT9812177.1"/>
    </source>
</evidence>
<organism evidence="2 3">
    <name type="scientific">Acidovorax bellezanensis</name>
    <dbReference type="NCBI Taxonomy" id="2976702"/>
    <lineage>
        <taxon>Bacteria</taxon>
        <taxon>Pseudomonadati</taxon>
        <taxon>Pseudomonadota</taxon>
        <taxon>Betaproteobacteria</taxon>
        <taxon>Burkholderiales</taxon>
        <taxon>Comamonadaceae</taxon>
        <taxon>Acidovorax</taxon>
    </lineage>
</organism>
<gene>
    <name evidence="2" type="ORF">N0K08_16140</name>
</gene>
<accession>A0ABT2PSA8</accession>
<feature type="signal peptide" evidence="1">
    <location>
        <begin position="1"/>
        <end position="30"/>
    </location>
</feature>
<evidence type="ECO:0000313" key="3">
    <source>
        <dbReference type="Proteomes" id="UP001525968"/>
    </source>
</evidence>
<reference evidence="2 3" key="1">
    <citation type="submission" date="2022-09" db="EMBL/GenBank/DDBJ databases">
        <title>Draft genome of isolate Be4.</title>
        <authorList>
            <person name="Sanchez-Castro I."/>
            <person name="Martinez-Rodriguez P."/>
            <person name="Descostes M."/>
            <person name="Merroun M."/>
        </authorList>
    </citation>
    <scope>NUCLEOTIDE SEQUENCE [LARGE SCALE GENOMIC DNA]</scope>
    <source>
        <strain evidence="2 3">Be4</strain>
    </source>
</reference>
<keyword evidence="1" id="KW-0732">Signal</keyword>
<dbReference type="Proteomes" id="UP001525968">
    <property type="component" value="Unassembled WGS sequence"/>
</dbReference>
<comment type="caution">
    <text evidence="2">The sequence shown here is derived from an EMBL/GenBank/DDBJ whole genome shotgun (WGS) entry which is preliminary data.</text>
</comment>
<proteinExistence type="predicted"/>
<name>A0ABT2PSA8_9BURK</name>
<evidence type="ECO:0000256" key="1">
    <source>
        <dbReference type="SAM" id="SignalP"/>
    </source>
</evidence>
<keyword evidence="3" id="KW-1185">Reference proteome</keyword>
<sequence length="270" mass="29001">MKMQESNANKLGLTAVVAAAAMSLAPAAHAADFVKLQFSDGRPDVHGLENVNAVLRAVGVRASTVAIPDAVKPILKASQTLATSEADQKTLLKTFQLNRAELLEQIRLAGRTPEVARGGLLGTREGDTAPYPKVYDMKALTPDMQTWALNRYGRLHVNSSDAGPGIDEVMTVVSGGPFTWMYILPDATVARLTVDRIAENGPAVRLSYPGMGTHAGYMDPKDGLIVAYAHGPESFVIRFDESTAPHAELLNTNPWVDFTGPVPTLRKKVN</sequence>
<dbReference type="RefSeq" id="WP_261501414.1">
    <property type="nucleotide sequence ID" value="NZ_JAODYH010000007.1"/>
</dbReference>
<feature type="chain" id="PRO_5045367255" evidence="1">
    <location>
        <begin position="31"/>
        <end position="270"/>
    </location>
</feature>
<protein>
    <submittedName>
        <fullName evidence="2">Uncharacterized protein</fullName>
    </submittedName>
</protein>
<dbReference type="EMBL" id="JAODYH010000007">
    <property type="protein sequence ID" value="MCT9812177.1"/>
    <property type="molecule type" value="Genomic_DNA"/>
</dbReference>